<feature type="domain" description="LTD" evidence="2">
    <location>
        <begin position="39"/>
        <end position="182"/>
    </location>
</feature>
<dbReference type="PROSITE" id="PS51841">
    <property type="entry name" value="LTD"/>
    <property type="match status" value="1"/>
</dbReference>
<evidence type="ECO:0000259" key="2">
    <source>
        <dbReference type="PROSITE" id="PS51841"/>
    </source>
</evidence>
<organism evidence="3 4">
    <name type="scientific">Candidatus Abawacabacteria bacterium RBG_16_42_10</name>
    <dbReference type="NCBI Taxonomy" id="1817814"/>
    <lineage>
        <taxon>Bacteria</taxon>
        <taxon>Candidatus Abawacaibacteriota</taxon>
    </lineage>
</organism>
<comment type="caution">
    <text evidence="3">The sequence shown here is derived from an EMBL/GenBank/DDBJ whole genome shotgun (WGS) entry which is preliminary data.</text>
</comment>
<dbReference type="AlphaFoldDB" id="A0A1F4XJD2"/>
<reference evidence="3 4" key="1">
    <citation type="journal article" date="2016" name="Nat. Commun.">
        <title>Thousands of microbial genomes shed light on interconnected biogeochemical processes in an aquifer system.</title>
        <authorList>
            <person name="Anantharaman K."/>
            <person name="Brown C.T."/>
            <person name="Hug L.A."/>
            <person name="Sharon I."/>
            <person name="Castelle C.J."/>
            <person name="Probst A.J."/>
            <person name="Thomas B.C."/>
            <person name="Singh A."/>
            <person name="Wilkins M.J."/>
            <person name="Karaoz U."/>
            <person name="Brodie E.L."/>
            <person name="Williams K.H."/>
            <person name="Hubbard S.S."/>
            <person name="Banfield J.F."/>
        </authorList>
    </citation>
    <scope>NUCLEOTIDE SEQUENCE [LARGE SCALE GENOMIC DNA]</scope>
</reference>
<evidence type="ECO:0000313" key="3">
    <source>
        <dbReference type="EMBL" id="OGC81815.1"/>
    </source>
</evidence>
<dbReference type="Proteomes" id="UP000177614">
    <property type="component" value="Unassembled WGS sequence"/>
</dbReference>
<sequence>MKRYLIYVSWIVSFIILYSLSAHDSLSATTDPESEICNNPSSSQIPSPSNVNPGDFIISQVMPNPKGKDQGTEWIEFKNNTSQDLNLLNFVLVINDKNYDLPETIIAAKQKFHVLSKDLKITLPNKASILILQDVFGKEIDRLQYPEAKDDVIFSHDQKITQLKLPSSGNDGGLLASAGATFLIRLWLKDRIS</sequence>
<accession>A0A1F4XJD2</accession>
<feature type="signal peptide" evidence="1">
    <location>
        <begin position="1"/>
        <end position="24"/>
    </location>
</feature>
<evidence type="ECO:0000256" key="1">
    <source>
        <dbReference type="SAM" id="SignalP"/>
    </source>
</evidence>
<proteinExistence type="predicted"/>
<dbReference type="InterPro" id="IPR001322">
    <property type="entry name" value="Lamin_tail_dom"/>
</dbReference>
<dbReference type="InterPro" id="IPR036415">
    <property type="entry name" value="Lamin_tail_dom_sf"/>
</dbReference>
<keyword evidence="1" id="KW-0732">Signal</keyword>
<dbReference type="SUPFAM" id="SSF74853">
    <property type="entry name" value="Lamin A/C globular tail domain"/>
    <property type="match status" value="1"/>
</dbReference>
<name>A0A1F4XJD2_9BACT</name>
<dbReference type="STRING" id="1817814.A2V81_01775"/>
<protein>
    <recommendedName>
        <fullName evidence="2">LTD domain-containing protein</fullName>
    </recommendedName>
</protein>
<evidence type="ECO:0000313" key="4">
    <source>
        <dbReference type="Proteomes" id="UP000177614"/>
    </source>
</evidence>
<gene>
    <name evidence="3" type="ORF">A2V81_01775</name>
</gene>
<feature type="chain" id="PRO_5009515373" description="LTD domain-containing protein" evidence="1">
    <location>
        <begin position="25"/>
        <end position="193"/>
    </location>
</feature>
<dbReference type="EMBL" id="MEWR01000018">
    <property type="protein sequence ID" value="OGC81815.1"/>
    <property type="molecule type" value="Genomic_DNA"/>
</dbReference>
<dbReference type="Pfam" id="PF00932">
    <property type="entry name" value="LTD"/>
    <property type="match status" value="1"/>
</dbReference>